<keyword evidence="3" id="KW-1185">Reference proteome</keyword>
<evidence type="ECO:0000313" key="2">
    <source>
        <dbReference type="EMBL" id="KAF2403840.1"/>
    </source>
</evidence>
<protein>
    <submittedName>
        <fullName evidence="2">Uncharacterized protein</fullName>
    </submittedName>
</protein>
<sequence>MFISDVKTSGWRLEDRALELTWMEWSWRCRLGFPWSCLAAAAPGSALAFLLHALQTTQPTQVATTHPHPTHSTHAYGVLTTYIDHIHAHTQFCPSSSSASSSAGPLTPPSHIPPQRTSKSPGRPPVHHRLAFLAFAARRRRCRGARGALPLVPHWEGPPSLGFRLKANLCRSPSSTSASASASASASPSSALPPQMYAIIL</sequence>
<name>A0A6G1I6D2_9PEZI</name>
<proteinExistence type="predicted"/>
<gene>
    <name evidence="2" type="ORF">EJ06DRAFT_296221</name>
</gene>
<dbReference type="Proteomes" id="UP000799640">
    <property type="component" value="Unassembled WGS sequence"/>
</dbReference>
<organism evidence="2 3">
    <name type="scientific">Trichodelitschia bisporula</name>
    <dbReference type="NCBI Taxonomy" id="703511"/>
    <lineage>
        <taxon>Eukaryota</taxon>
        <taxon>Fungi</taxon>
        <taxon>Dikarya</taxon>
        <taxon>Ascomycota</taxon>
        <taxon>Pezizomycotina</taxon>
        <taxon>Dothideomycetes</taxon>
        <taxon>Dothideomycetes incertae sedis</taxon>
        <taxon>Phaeotrichales</taxon>
        <taxon>Phaeotrichaceae</taxon>
        <taxon>Trichodelitschia</taxon>
    </lineage>
</organism>
<dbReference type="AlphaFoldDB" id="A0A6G1I6D2"/>
<reference evidence="2" key="1">
    <citation type="journal article" date="2020" name="Stud. Mycol.">
        <title>101 Dothideomycetes genomes: a test case for predicting lifestyles and emergence of pathogens.</title>
        <authorList>
            <person name="Haridas S."/>
            <person name="Albert R."/>
            <person name="Binder M."/>
            <person name="Bloem J."/>
            <person name="Labutti K."/>
            <person name="Salamov A."/>
            <person name="Andreopoulos B."/>
            <person name="Baker S."/>
            <person name="Barry K."/>
            <person name="Bills G."/>
            <person name="Bluhm B."/>
            <person name="Cannon C."/>
            <person name="Castanera R."/>
            <person name="Culley D."/>
            <person name="Daum C."/>
            <person name="Ezra D."/>
            <person name="Gonzalez J."/>
            <person name="Henrissat B."/>
            <person name="Kuo A."/>
            <person name="Liang C."/>
            <person name="Lipzen A."/>
            <person name="Lutzoni F."/>
            <person name="Magnuson J."/>
            <person name="Mondo S."/>
            <person name="Nolan M."/>
            <person name="Ohm R."/>
            <person name="Pangilinan J."/>
            <person name="Park H.-J."/>
            <person name="Ramirez L."/>
            <person name="Alfaro M."/>
            <person name="Sun H."/>
            <person name="Tritt A."/>
            <person name="Yoshinaga Y."/>
            <person name="Zwiers L.-H."/>
            <person name="Turgeon B."/>
            <person name="Goodwin S."/>
            <person name="Spatafora J."/>
            <person name="Crous P."/>
            <person name="Grigoriev I."/>
        </authorList>
    </citation>
    <scope>NUCLEOTIDE SEQUENCE</scope>
    <source>
        <strain evidence="2">CBS 262.69</strain>
    </source>
</reference>
<evidence type="ECO:0000313" key="3">
    <source>
        <dbReference type="Proteomes" id="UP000799640"/>
    </source>
</evidence>
<evidence type="ECO:0000256" key="1">
    <source>
        <dbReference type="SAM" id="MobiDB-lite"/>
    </source>
</evidence>
<feature type="region of interest" description="Disordered" evidence="1">
    <location>
        <begin position="94"/>
        <end position="126"/>
    </location>
</feature>
<accession>A0A6G1I6D2</accession>
<dbReference type="EMBL" id="ML996689">
    <property type="protein sequence ID" value="KAF2403840.1"/>
    <property type="molecule type" value="Genomic_DNA"/>
</dbReference>